<accession>A0A7Y0EU83</accession>
<evidence type="ECO:0008006" key="5">
    <source>
        <dbReference type="Google" id="ProtNLM"/>
    </source>
</evidence>
<evidence type="ECO:0000256" key="1">
    <source>
        <dbReference type="SAM" id="MobiDB-lite"/>
    </source>
</evidence>
<feature type="region of interest" description="Disordered" evidence="1">
    <location>
        <begin position="28"/>
        <end position="51"/>
    </location>
</feature>
<protein>
    <recommendedName>
        <fullName evidence="5">Lipoprotein</fullName>
    </recommendedName>
</protein>
<gene>
    <name evidence="3" type="ORF">G1C98_1253</name>
</gene>
<keyword evidence="2" id="KW-0732">Signal</keyword>
<comment type="caution">
    <text evidence="3">The sequence shown here is derived from an EMBL/GenBank/DDBJ whole genome shotgun (WGS) entry which is preliminary data.</text>
</comment>
<keyword evidence="4" id="KW-1185">Reference proteome</keyword>
<evidence type="ECO:0000256" key="2">
    <source>
        <dbReference type="SAM" id="SignalP"/>
    </source>
</evidence>
<dbReference type="Proteomes" id="UP000529710">
    <property type="component" value="Unassembled WGS sequence"/>
</dbReference>
<evidence type="ECO:0000313" key="4">
    <source>
        <dbReference type="Proteomes" id="UP000529710"/>
    </source>
</evidence>
<dbReference type="EMBL" id="JAAIIF010000009">
    <property type="protein sequence ID" value="NMM96517.1"/>
    <property type="molecule type" value="Genomic_DNA"/>
</dbReference>
<evidence type="ECO:0000313" key="3">
    <source>
        <dbReference type="EMBL" id="NMM96517.1"/>
    </source>
</evidence>
<dbReference type="AlphaFoldDB" id="A0A7Y0EU83"/>
<organism evidence="3 4">
    <name type="scientific">Bifidobacterium erythrocebi</name>
    <dbReference type="NCBI Taxonomy" id="2675325"/>
    <lineage>
        <taxon>Bacteria</taxon>
        <taxon>Bacillati</taxon>
        <taxon>Actinomycetota</taxon>
        <taxon>Actinomycetes</taxon>
        <taxon>Bifidobacteriales</taxon>
        <taxon>Bifidobacteriaceae</taxon>
        <taxon>Bifidobacterium</taxon>
    </lineage>
</organism>
<name>A0A7Y0EU83_9BIFI</name>
<feature type="compositionally biased region" description="Low complexity" evidence="1">
    <location>
        <begin position="34"/>
        <end position="48"/>
    </location>
</feature>
<feature type="region of interest" description="Disordered" evidence="1">
    <location>
        <begin position="182"/>
        <end position="211"/>
    </location>
</feature>
<proteinExistence type="predicted"/>
<feature type="compositionally biased region" description="Basic and acidic residues" evidence="1">
    <location>
        <begin position="187"/>
        <end position="197"/>
    </location>
</feature>
<reference evidence="3 4" key="1">
    <citation type="submission" date="2020-02" db="EMBL/GenBank/DDBJ databases">
        <title>Characterization of phylogenetic diversity of novel bifidobacterial species isolated in Czech ZOOs.</title>
        <authorList>
            <person name="Lugli G.A."/>
            <person name="Vera N.B."/>
            <person name="Ventura M."/>
        </authorList>
    </citation>
    <scope>NUCLEOTIDE SEQUENCE [LARGE SCALE GENOMIC DNA]</scope>
    <source>
        <strain evidence="3 4">DSM 109960</strain>
    </source>
</reference>
<feature type="signal peptide" evidence="2">
    <location>
        <begin position="1"/>
        <end position="22"/>
    </location>
</feature>
<feature type="chain" id="PRO_5039452578" description="Lipoprotein" evidence="2">
    <location>
        <begin position="23"/>
        <end position="211"/>
    </location>
</feature>
<feature type="compositionally biased region" description="Polar residues" evidence="1">
    <location>
        <begin position="198"/>
        <end position="211"/>
    </location>
</feature>
<sequence length="211" mass="23108">MSKSFRMLLATGLAVSLLTLNACSPNLNSSHSKAQSSSGTDTSQSTASYETQLRQALQSATSDFEKQVLTKAIKAGKISESDYREANEKYQQCMISKGDQITFSTDQSTGLMQESMDVDGQDYDSDKVNSDSIACAKGTNLLIRDLYERMTTNPSNADDIELIVSCLKRKKLVPNSFTKQDYLNESSKTDGSSKLDTDSEPFSQCLANPNK</sequence>